<feature type="non-terminal residue" evidence="2">
    <location>
        <position position="1"/>
    </location>
</feature>
<dbReference type="InterPro" id="IPR035929">
    <property type="entry name" value="CoaB-like_sf"/>
</dbReference>
<dbReference type="AlphaFoldDB" id="A0A0F9I5A2"/>
<dbReference type="Gene3D" id="3.40.50.10300">
    <property type="entry name" value="CoaB-like"/>
    <property type="match status" value="1"/>
</dbReference>
<dbReference type="InterPro" id="IPR007085">
    <property type="entry name" value="DNA/pantothenate-metab_flavo_C"/>
</dbReference>
<dbReference type="GO" id="GO:0003824">
    <property type="term" value="F:catalytic activity"/>
    <property type="evidence" value="ECO:0007669"/>
    <property type="project" value="UniProtKB-ARBA"/>
</dbReference>
<reference evidence="2" key="1">
    <citation type="journal article" date="2015" name="Nature">
        <title>Complex archaea that bridge the gap between prokaryotes and eukaryotes.</title>
        <authorList>
            <person name="Spang A."/>
            <person name="Saw J.H."/>
            <person name="Jorgensen S.L."/>
            <person name="Zaremba-Niedzwiedzka K."/>
            <person name="Martijn J."/>
            <person name="Lind A.E."/>
            <person name="van Eijk R."/>
            <person name="Schleper C."/>
            <person name="Guy L."/>
            <person name="Ettema T.J."/>
        </authorList>
    </citation>
    <scope>NUCLEOTIDE SEQUENCE</scope>
</reference>
<dbReference type="Pfam" id="PF04127">
    <property type="entry name" value="DFP"/>
    <property type="match status" value="1"/>
</dbReference>
<gene>
    <name evidence="2" type="ORF">LCGC14_1919160</name>
</gene>
<protein>
    <recommendedName>
        <fullName evidence="1">DNA/pantothenate metabolism flavoprotein C-terminal domain-containing protein</fullName>
    </recommendedName>
</protein>
<sequence length="104" mass="11349">GVPSPQREVVLHEMDLFMRGRSEQGDPNVQRAIERVALARAALERGAEVRLVLGSATVEPPYGAQTTRVSSAEEMLTALRRAIPLRAKRSCSTSNSSLIHLKAQ</sequence>
<dbReference type="GO" id="GO:0015937">
    <property type="term" value="P:coenzyme A biosynthetic process"/>
    <property type="evidence" value="ECO:0007669"/>
    <property type="project" value="UniProtKB-ARBA"/>
</dbReference>
<feature type="domain" description="DNA/pantothenate metabolism flavoprotein C-terminal" evidence="1">
    <location>
        <begin position="36"/>
        <end position="83"/>
    </location>
</feature>
<organism evidence="2">
    <name type="scientific">marine sediment metagenome</name>
    <dbReference type="NCBI Taxonomy" id="412755"/>
    <lineage>
        <taxon>unclassified sequences</taxon>
        <taxon>metagenomes</taxon>
        <taxon>ecological metagenomes</taxon>
    </lineage>
</organism>
<name>A0A0F9I5A2_9ZZZZ</name>
<evidence type="ECO:0000313" key="2">
    <source>
        <dbReference type="EMBL" id="KKL88985.1"/>
    </source>
</evidence>
<dbReference type="SUPFAM" id="SSF102645">
    <property type="entry name" value="CoaB-like"/>
    <property type="match status" value="1"/>
</dbReference>
<comment type="caution">
    <text evidence="2">The sequence shown here is derived from an EMBL/GenBank/DDBJ whole genome shotgun (WGS) entry which is preliminary data.</text>
</comment>
<dbReference type="EMBL" id="LAZR01020405">
    <property type="protein sequence ID" value="KKL88985.1"/>
    <property type="molecule type" value="Genomic_DNA"/>
</dbReference>
<evidence type="ECO:0000259" key="1">
    <source>
        <dbReference type="Pfam" id="PF04127"/>
    </source>
</evidence>
<proteinExistence type="predicted"/>
<accession>A0A0F9I5A2</accession>